<feature type="transmembrane region" description="Helical" evidence="1">
    <location>
        <begin position="165"/>
        <end position="187"/>
    </location>
</feature>
<evidence type="ECO:0000313" key="3">
    <source>
        <dbReference type="Proteomes" id="UP000638014"/>
    </source>
</evidence>
<evidence type="ECO:0000256" key="1">
    <source>
        <dbReference type="SAM" id="Phobius"/>
    </source>
</evidence>
<name>A0A8J6QG65_9GAMM</name>
<dbReference type="AlphaFoldDB" id="A0A8J6QG65"/>
<dbReference type="Proteomes" id="UP000638014">
    <property type="component" value="Unassembled WGS sequence"/>
</dbReference>
<feature type="transmembrane region" description="Helical" evidence="1">
    <location>
        <begin position="120"/>
        <end position="144"/>
    </location>
</feature>
<organism evidence="2 3">
    <name type="scientific">Neiella litorisoli</name>
    <dbReference type="NCBI Taxonomy" id="2771431"/>
    <lineage>
        <taxon>Bacteria</taxon>
        <taxon>Pseudomonadati</taxon>
        <taxon>Pseudomonadota</taxon>
        <taxon>Gammaproteobacteria</taxon>
        <taxon>Alteromonadales</taxon>
        <taxon>Echinimonadaceae</taxon>
        <taxon>Neiella</taxon>
    </lineage>
</organism>
<keyword evidence="1" id="KW-0812">Transmembrane</keyword>
<sequence>MKEHNLFSAFAARLFAYLVTPLMIASIGWLASSWANVITEKTSGSVAYAFYGLLLLLALFMFTMMLVSNHYEKLPASEMKGGISNLYLRKVAMFFVVTGFMATCFSIISSLVSKQANEYIGTLVMSFALGGISLGLLFGEAFFRSGFSFQGVQSLYKLKPGKPKLAHRASLVGVGIIILIVAEFMCFSNASTWAQTIVFIGITIYLAFLFAKLARDFIRPHNRYLNELEHTEAHHLVLFLSNMKGESNVDVTKVDNCRKALIKLMCLKEYYRADKASISALQEQNDHVQSFLSQLDPYQKFVAFGGAWLSEGVVVARTRALGSHGLTQACVDMARFFQCSWEMPLRSIGFHLDQENSQLRRITFIASEGHDGSRRKFELFYKFLSGYLQLQNLAGNVELYLVDKTSGEKQPIQVKNCRLTSADGSYHGIDFGSYNEVSHILNEFLRLDDVRHIGHHNTVIDVTGGSKPVSVAGALAATVMDIKNQYVDTNGKEIKAYDFRYSDPTKIG</sequence>
<reference evidence="2" key="1">
    <citation type="submission" date="2020-09" db="EMBL/GenBank/DDBJ databases">
        <title>A novel bacterium of genus Neiella, isolated from South China Sea.</title>
        <authorList>
            <person name="Huang H."/>
            <person name="Mo K."/>
            <person name="Hu Y."/>
        </authorList>
    </citation>
    <scope>NUCLEOTIDE SEQUENCE</scope>
    <source>
        <strain evidence="2">HB171785</strain>
    </source>
</reference>
<evidence type="ECO:0000313" key="2">
    <source>
        <dbReference type="EMBL" id="MBD1389274.1"/>
    </source>
</evidence>
<feature type="transmembrane region" description="Helical" evidence="1">
    <location>
        <begin position="193"/>
        <end position="214"/>
    </location>
</feature>
<feature type="transmembrane region" description="Helical" evidence="1">
    <location>
        <begin position="87"/>
        <end position="108"/>
    </location>
</feature>
<feature type="transmembrane region" description="Helical" evidence="1">
    <location>
        <begin position="12"/>
        <end position="34"/>
    </location>
</feature>
<comment type="caution">
    <text evidence="2">The sequence shown here is derived from an EMBL/GenBank/DDBJ whole genome shotgun (WGS) entry which is preliminary data.</text>
</comment>
<proteinExistence type="predicted"/>
<gene>
    <name evidence="2" type="ORF">IC617_07545</name>
</gene>
<feature type="transmembrane region" description="Helical" evidence="1">
    <location>
        <begin position="46"/>
        <end position="67"/>
    </location>
</feature>
<dbReference type="EMBL" id="JACXAF010000008">
    <property type="protein sequence ID" value="MBD1389274.1"/>
    <property type="molecule type" value="Genomic_DNA"/>
</dbReference>
<dbReference type="RefSeq" id="WP_191144379.1">
    <property type="nucleotide sequence ID" value="NZ_JACXAF010000008.1"/>
</dbReference>
<accession>A0A8J6QG65</accession>
<keyword evidence="1" id="KW-1133">Transmembrane helix</keyword>
<keyword evidence="3" id="KW-1185">Reference proteome</keyword>
<protein>
    <submittedName>
        <fullName evidence="2">Uncharacterized protein</fullName>
    </submittedName>
</protein>
<keyword evidence="1" id="KW-0472">Membrane</keyword>